<evidence type="ECO:0000256" key="1">
    <source>
        <dbReference type="RuleBase" id="RU367081"/>
    </source>
</evidence>
<dbReference type="AlphaFoldDB" id="A0A423VBK1"/>
<keyword evidence="1" id="KW-1133">Transmembrane helix</keyword>
<dbReference type="OrthoDB" id="541710at2759"/>
<proteinExistence type="inferred from homology"/>
<reference evidence="2 3" key="1">
    <citation type="submission" date="2015-09" db="EMBL/GenBank/DDBJ databases">
        <title>Host preference determinants of Valsa canker pathogens revealed by comparative genomics.</title>
        <authorList>
            <person name="Yin Z."/>
            <person name="Huang L."/>
        </authorList>
    </citation>
    <scope>NUCLEOTIDE SEQUENCE [LARGE SCALE GENOMIC DNA]</scope>
    <source>
        <strain evidence="2 3">YSFL</strain>
    </source>
</reference>
<dbReference type="GO" id="GO:0102389">
    <property type="term" value="F:polyprenol reductase activity"/>
    <property type="evidence" value="ECO:0007669"/>
    <property type="project" value="UniProtKB-UniRule"/>
</dbReference>
<dbReference type="Proteomes" id="UP000284375">
    <property type="component" value="Unassembled WGS sequence"/>
</dbReference>
<dbReference type="GO" id="GO:0006488">
    <property type="term" value="P:dolichol-linked oligosaccharide biosynthetic process"/>
    <property type="evidence" value="ECO:0007669"/>
    <property type="project" value="UniProtKB-UniRule"/>
</dbReference>
<evidence type="ECO:0000313" key="3">
    <source>
        <dbReference type="Proteomes" id="UP000284375"/>
    </source>
</evidence>
<protein>
    <recommendedName>
        <fullName evidence="1">Polyprenal reductase</fullName>
        <ecNumber evidence="1">1.3.1.94</ecNumber>
    </recommendedName>
</protein>
<feature type="transmembrane region" description="Helical" evidence="1">
    <location>
        <begin position="166"/>
        <end position="189"/>
    </location>
</feature>
<dbReference type="PANTHER" id="PTHR14624">
    <property type="entry name" value="DFG10 PROTEIN"/>
    <property type="match status" value="1"/>
</dbReference>
<dbReference type="UniPathway" id="UPA00378"/>
<keyword evidence="1" id="KW-0521">NADP</keyword>
<dbReference type="GO" id="GO:0160198">
    <property type="term" value="F:polyprenal reductase activity"/>
    <property type="evidence" value="ECO:0007669"/>
    <property type="project" value="UniProtKB-EC"/>
</dbReference>
<name>A0A423VBK1_CYTCH</name>
<feature type="transmembrane region" description="Helical" evidence="1">
    <location>
        <begin position="20"/>
        <end position="38"/>
    </location>
</feature>
<keyword evidence="1" id="KW-0256">Endoplasmic reticulum</keyword>
<keyword evidence="1" id="KW-0472">Membrane</keyword>
<dbReference type="InterPro" id="IPR039698">
    <property type="entry name" value="Dfg10/SRD5A3"/>
</dbReference>
<comment type="function">
    <text evidence="1">Plays a key role in early steps of protein N-linked glycosylation by being involved in the conversion of polyprenol into dolichol. Acts as a polyprenal reductase that mediates the reduction of polyprenal into dolichal in a NADP-dependent mechanism. Dolichols are required for the synthesis of dolichol-linked monosaccharides and the oligosaccharide precursor used for N-glycosylation.</text>
</comment>
<keyword evidence="1" id="KW-0560">Oxidoreductase</keyword>
<feature type="transmembrane region" description="Helical" evidence="1">
    <location>
        <begin position="135"/>
        <end position="154"/>
    </location>
</feature>
<dbReference type="GO" id="GO:0005789">
    <property type="term" value="C:endoplasmic reticulum membrane"/>
    <property type="evidence" value="ECO:0007669"/>
    <property type="project" value="UniProtKB-SubCell"/>
</dbReference>
<gene>
    <name evidence="2" type="ORF">VSDG_09054</name>
</gene>
<dbReference type="STRING" id="252740.A0A423VBK1"/>
<feature type="transmembrane region" description="Helical" evidence="1">
    <location>
        <begin position="209"/>
        <end position="226"/>
    </location>
</feature>
<feature type="transmembrane region" description="Helical" evidence="1">
    <location>
        <begin position="89"/>
        <end position="108"/>
    </location>
</feature>
<dbReference type="EMBL" id="LJZO01000069">
    <property type="protein sequence ID" value="ROV88250.1"/>
    <property type="molecule type" value="Genomic_DNA"/>
</dbReference>
<dbReference type="EC" id="1.3.1.94" evidence="1"/>
<dbReference type="PANTHER" id="PTHR14624:SF0">
    <property type="entry name" value="POLYPRENOL REDUCTASE"/>
    <property type="match status" value="1"/>
</dbReference>
<comment type="catalytic activity">
    <reaction evidence="1">
        <text>a di-trans,poly-cis-dolichal + NADP(+) = a di-trans,poly-cis-polyprenal + NADPH + H(+)</text>
        <dbReference type="Rhea" id="RHEA:80727"/>
        <dbReference type="Rhea" id="RHEA-COMP:19536"/>
        <dbReference type="Rhea" id="RHEA-COMP:19537"/>
        <dbReference type="ChEBI" id="CHEBI:15378"/>
        <dbReference type="ChEBI" id="CHEBI:57783"/>
        <dbReference type="ChEBI" id="CHEBI:58349"/>
        <dbReference type="ChEBI" id="CHEBI:231623"/>
        <dbReference type="ChEBI" id="CHEBI:231637"/>
        <dbReference type="EC" id="1.3.1.94"/>
    </reaction>
    <physiologicalReaction direction="right-to-left" evidence="1">
        <dbReference type="Rhea" id="RHEA:80729"/>
    </physiologicalReaction>
</comment>
<evidence type="ECO:0000313" key="2">
    <source>
        <dbReference type="EMBL" id="ROV88250.1"/>
    </source>
</evidence>
<dbReference type="GO" id="GO:0003865">
    <property type="term" value="F:3-oxo-5-alpha-steroid 4-dehydrogenase activity"/>
    <property type="evidence" value="ECO:0007669"/>
    <property type="project" value="TreeGrafter"/>
</dbReference>
<comment type="pathway">
    <text evidence="1">Protein modification; protein glycosylation.</text>
</comment>
<sequence length="343" mass="38531">MEHWQAAATELLLSVSPAHWCQICFTLATCAVLAVAAAPSAERKLLVNYGARAHDSTATAAATNHHEEGEDDVLLRAVRKLTSLGQIPHSWFFTFYLVYIQCALFWAVQLTSGGLVLRSIAHWQTAHGTPTPVSYNQVTVAWCLMLVQAARRLYESWAFAKPSKSTMWLVHWLLGQFFYLGISVAVWIEGSGAILHDELPTTHELTADALFKVAVALPMFVFAWVSQYRCHKHLASLEKYSLPDLSMFRHLAHVFFGIGNPMQKLCVKVIRRDEKASGLLEDSVGRFRIERTVFFALVYVQTQTCSQAHCTDHWMDVIRALVWARVEEMGGAVIGGKREREQA</sequence>
<organism evidence="2 3">
    <name type="scientific">Cytospora chrysosperma</name>
    <name type="common">Cytospora canker fungus</name>
    <name type="synonym">Sphaeria chrysosperma</name>
    <dbReference type="NCBI Taxonomy" id="252740"/>
    <lineage>
        <taxon>Eukaryota</taxon>
        <taxon>Fungi</taxon>
        <taxon>Dikarya</taxon>
        <taxon>Ascomycota</taxon>
        <taxon>Pezizomycotina</taxon>
        <taxon>Sordariomycetes</taxon>
        <taxon>Sordariomycetidae</taxon>
        <taxon>Diaporthales</taxon>
        <taxon>Cytosporaceae</taxon>
        <taxon>Cytospora</taxon>
    </lineage>
</organism>
<accession>A0A423VBK1</accession>
<comment type="subcellular location">
    <subcellularLocation>
        <location evidence="1">Endoplasmic reticulum membrane</location>
    </subcellularLocation>
</comment>
<keyword evidence="3" id="KW-1185">Reference proteome</keyword>
<keyword evidence="1" id="KW-0812">Transmembrane</keyword>
<dbReference type="GO" id="GO:0016095">
    <property type="term" value="P:polyprenol catabolic process"/>
    <property type="evidence" value="ECO:0007669"/>
    <property type="project" value="UniProtKB-UniRule"/>
</dbReference>
<comment type="similarity">
    <text evidence="1">Belongs to the steroid 5-alpha reductase family. Polyprenal reductase subfamily.</text>
</comment>
<comment type="caution">
    <text evidence="2">The sequence shown here is derived from an EMBL/GenBank/DDBJ whole genome shotgun (WGS) entry which is preliminary data.</text>
</comment>